<sequence length="385" mass="42414">MEINGDEMLARAFQESLQMHEEHQQSLDDAVISQLEVEDRILRESEAAARRARQDDDEEELRLILERSVADEEEARIRRRVAELAERARLDRLFGSGSRLGMDLASRSLAQVGGRGSRVLRDDSPLYAEPDEDESIGGGHGPTSVLRPTYPRRQSGTPSVLGPRGDRALIRVLNSTPRLPVVAIRRYNSLPLPRQIRSSRITLAPAQARGHDPSTRGRRCRTTPTTTTTASSSSSSSSSSSRTSRRVNRSSLPSITSYSLDEVLARSRRDAFPTGPYTAAVEDLNDTELHAAINESAGGQCRDEEEEAIQRNRGIPTYEEACKMNIYGAPRGRRYVFQGPSSVSCDGGGGGGGEVKWEIVGDMDLREAVRVANKNVDRWGREEGG</sequence>
<gene>
    <name evidence="2" type="ORF">GX50_06331</name>
</gene>
<dbReference type="Proteomes" id="UP000226031">
    <property type="component" value="Unassembled WGS sequence"/>
</dbReference>
<comment type="caution">
    <text evidence="2">The sequence shown here is derived from an EMBL/GenBank/DDBJ whole genome shotgun (WGS) entry which is preliminary data.</text>
</comment>
<dbReference type="AlphaFoldDB" id="A0A2B7ZDH3"/>
<feature type="compositionally biased region" description="Low complexity" evidence="1">
    <location>
        <begin position="222"/>
        <end position="242"/>
    </location>
</feature>
<name>A0A2B7ZDH3_9EURO</name>
<accession>A0A2B7ZDH3</accession>
<organism evidence="2 3">
    <name type="scientific">[Emmonsia] crescens</name>
    <dbReference type="NCBI Taxonomy" id="73230"/>
    <lineage>
        <taxon>Eukaryota</taxon>
        <taxon>Fungi</taxon>
        <taxon>Dikarya</taxon>
        <taxon>Ascomycota</taxon>
        <taxon>Pezizomycotina</taxon>
        <taxon>Eurotiomycetes</taxon>
        <taxon>Eurotiomycetidae</taxon>
        <taxon>Onygenales</taxon>
        <taxon>Ajellomycetaceae</taxon>
        <taxon>Emergomyces</taxon>
    </lineage>
</organism>
<keyword evidence="3" id="KW-1185">Reference proteome</keyword>
<dbReference type="VEuPathDB" id="FungiDB:EMCG_05446"/>
<protein>
    <submittedName>
        <fullName evidence="2">Uncharacterized protein</fullName>
    </submittedName>
</protein>
<evidence type="ECO:0000313" key="2">
    <source>
        <dbReference type="EMBL" id="PGH30877.1"/>
    </source>
</evidence>
<reference evidence="2 3" key="1">
    <citation type="submission" date="2017-10" db="EMBL/GenBank/DDBJ databases">
        <title>Comparative genomics in systemic dimorphic fungi from Ajellomycetaceae.</title>
        <authorList>
            <person name="Munoz J.F."/>
            <person name="Mcewen J.G."/>
            <person name="Clay O.K."/>
            <person name="Cuomo C.A."/>
        </authorList>
    </citation>
    <scope>NUCLEOTIDE SEQUENCE [LARGE SCALE GENOMIC DNA]</scope>
    <source>
        <strain evidence="2 3">UAMH4076</strain>
    </source>
</reference>
<evidence type="ECO:0000256" key="1">
    <source>
        <dbReference type="SAM" id="MobiDB-lite"/>
    </source>
</evidence>
<proteinExistence type="predicted"/>
<feature type="region of interest" description="Disordered" evidence="1">
    <location>
        <begin position="113"/>
        <end position="164"/>
    </location>
</feature>
<feature type="region of interest" description="Disordered" evidence="1">
    <location>
        <begin position="198"/>
        <end position="250"/>
    </location>
</feature>
<evidence type="ECO:0000313" key="3">
    <source>
        <dbReference type="Proteomes" id="UP000226031"/>
    </source>
</evidence>
<dbReference type="EMBL" id="PDND01000151">
    <property type="protein sequence ID" value="PGH30877.1"/>
    <property type="molecule type" value="Genomic_DNA"/>
</dbReference>